<evidence type="ECO:0000256" key="5">
    <source>
        <dbReference type="ARBA" id="ARBA00022946"/>
    </source>
</evidence>
<gene>
    <name evidence="7" type="ORF">Ccrd_003524</name>
</gene>
<dbReference type="SUPFAM" id="SSF81296">
    <property type="entry name" value="E set domains"/>
    <property type="match status" value="1"/>
</dbReference>
<dbReference type="GO" id="GO:0019252">
    <property type="term" value="P:starch biosynthetic process"/>
    <property type="evidence" value="ECO:0007669"/>
    <property type="project" value="InterPro"/>
</dbReference>
<dbReference type="InterPro" id="IPR006047">
    <property type="entry name" value="GH13_cat_dom"/>
</dbReference>
<dbReference type="GO" id="GO:0043033">
    <property type="term" value="C:isoamylase complex"/>
    <property type="evidence" value="ECO:0007669"/>
    <property type="project" value="EnsemblPlants"/>
</dbReference>
<dbReference type="GO" id="GO:0019156">
    <property type="term" value="F:isoamylase activity"/>
    <property type="evidence" value="ECO:0007669"/>
    <property type="project" value="EnsemblPlants"/>
</dbReference>
<sequence length="841" mass="94051">MAMLSLSSATHPRYLTCGTTKLSKLIIADSCKYGRRVTRSLGRMDMERSLVFGEVAKNMIKGSCHNLRVGVLAASTIPVIETVEKLSTYLFRTEKGGHVKVITRLKDDKYGVDVEVSYLQLSGNDGDVVMSWGIFRSDSSSLMSLRSNDSGILETPFVNKSLNKLSVELEFDASLAPFYISFLLKSQLSGEKIEIRSHRNTNFCFPVGIRSGYPAPLGLSYTADGFINFALFSRNAKSVVLCLFDDSSKEEPALEIDLDPYINRSGDIWHASMDSAMNFVSYGYRCRNGAQDKSQVKRVSLDPYAKVIGENFLGKICTEPAFDWSGDVHPRLSMEKLMVYRLNVMDFTKDTSSNLPNEIGGTFLGVSEKLHHFKDLGVNAILLEPIVPFDKQVGPYFPFHFFSLHDSFGPPGGSMPTIKSMKEMVKRLHADGIEILLEVVLTHTSQNASLTKIDNSSYYFVKEGDDLATKCTLNCAHPVVQQLILDSLRHWVIEYHIDGFCFINASSMLRGFNGENLSRPPLIEAIAFDPILSKTKLIADSFDPFHKSAKEIQFPHWKRWAEMNTNFCKDARNYLRGESLLSNLATRLCGSGDIFLNGRGPAFSFNFVTRNHGFSLVDLVSFNNTRELSWNCGEEGATKKKSVLETRLKQIRNFIFILYISLGVPVLTMGDECGRSSGGLLEQGDRKPFNWKALQTGFGIQTTQFVSFLSALKIRRSDLLQSREFLKVENIDWHGPNLSPPDWEDPTSRFLAMRLKVDEDDENQLKGDVFVAINGGDEPVMAAVPLPGSKMAWVRLVDTALQYPRFFSTAGDRVPEKIPGSPVYDMGPHSCVLLEARSIDD</sequence>
<dbReference type="SUPFAM" id="SSF51011">
    <property type="entry name" value="Glycosyl hydrolase domain"/>
    <property type="match status" value="1"/>
</dbReference>
<comment type="subcellular location">
    <subcellularLocation>
        <location evidence="1">Plastid</location>
        <location evidence="1">Chloroplast</location>
    </subcellularLocation>
</comment>
<evidence type="ECO:0000256" key="3">
    <source>
        <dbReference type="ARBA" id="ARBA00022528"/>
    </source>
</evidence>
<proteinExistence type="inferred from homology"/>
<dbReference type="InterPro" id="IPR044096">
    <property type="entry name" value="AmyAc_plant_ISA2"/>
</dbReference>
<dbReference type="InterPro" id="IPR017853">
    <property type="entry name" value="GH"/>
</dbReference>
<dbReference type="InterPro" id="IPR013780">
    <property type="entry name" value="Glyco_hydro_b"/>
</dbReference>
<keyword evidence="3" id="KW-0150">Chloroplast</keyword>
<keyword evidence="8" id="KW-1185">Reference proteome</keyword>
<dbReference type="EMBL" id="LEKV01004553">
    <property type="protein sequence ID" value="KVH94413.1"/>
    <property type="molecule type" value="Genomic_DNA"/>
</dbReference>
<evidence type="ECO:0000259" key="6">
    <source>
        <dbReference type="SMART" id="SM00642"/>
    </source>
</evidence>
<dbReference type="Pfam" id="PF00128">
    <property type="entry name" value="Alpha-amylase"/>
    <property type="match status" value="1"/>
</dbReference>
<dbReference type="Gene3D" id="2.60.40.10">
    <property type="entry name" value="Immunoglobulins"/>
    <property type="match status" value="1"/>
</dbReference>
<dbReference type="OMA" id="MKSHSCA"/>
<keyword evidence="7" id="KW-0378">Hydrolase</keyword>
<evidence type="ECO:0000256" key="4">
    <source>
        <dbReference type="ARBA" id="ARBA00022640"/>
    </source>
</evidence>
<dbReference type="InterPro" id="IPR048650">
    <property type="entry name" value="ISOA1-3-like_C"/>
</dbReference>
<dbReference type="GO" id="GO:0009507">
    <property type="term" value="C:chloroplast"/>
    <property type="evidence" value="ECO:0007669"/>
    <property type="project" value="UniProtKB-SubCell"/>
</dbReference>
<comment type="similarity">
    <text evidence="2">Belongs to the glycosyl hydrolase 13 family.</text>
</comment>
<organism evidence="7 8">
    <name type="scientific">Cynara cardunculus var. scolymus</name>
    <name type="common">Globe artichoke</name>
    <name type="synonym">Cynara scolymus</name>
    <dbReference type="NCBI Taxonomy" id="59895"/>
    <lineage>
        <taxon>Eukaryota</taxon>
        <taxon>Viridiplantae</taxon>
        <taxon>Streptophyta</taxon>
        <taxon>Embryophyta</taxon>
        <taxon>Tracheophyta</taxon>
        <taxon>Spermatophyta</taxon>
        <taxon>Magnoliopsida</taxon>
        <taxon>eudicotyledons</taxon>
        <taxon>Gunneridae</taxon>
        <taxon>Pentapetalae</taxon>
        <taxon>asterids</taxon>
        <taxon>campanulids</taxon>
        <taxon>Asterales</taxon>
        <taxon>Asteraceae</taxon>
        <taxon>Carduoideae</taxon>
        <taxon>Cardueae</taxon>
        <taxon>Carduinae</taxon>
        <taxon>Cynara</taxon>
    </lineage>
</organism>
<evidence type="ECO:0000313" key="8">
    <source>
        <dbReference type="Proteomes" id="UP000243975"/>
    </source>
</evidence>
<dbReference type="SMART" id="SM00642">
    <property type="entry name" value="Aamy"/>
    <property type="match status" value="1"/>
</dbReference>
<name>A0A103XPD1_CYNCS</name>
<keyword evidence="4" id="KW-0934">Plastid</keyword>
<comment type="caution">
    <text evidence="7">The sequence shown here is derived from an EMBL/GenBank/DDBJ whole genome shotgun (WGS) entry which is preliminary data.</text>
</comment>
<dbReference type="Gramene" id="KVH94413">
    <property type="protein sequence ID" value="KVH94413"/>
    <property type="gene ID" value="Ccrd_003524"/>
</dbReference>
<reference evidence="7 8" key="1">
    <citation type="journal article" date="2016" name="Sci. Rep.">
        <title>The genome sequence of the outbreeding globe artichoke constructed de novo incorporating a phase-aware low-pass sequencing strategy of F1 progeny.</title>
        <authorList>
            <person name="Scaglione D."/>
            <person name="Reyes-Chin-Wo S."/>
            <person name="Acquadro A."/>
            <person name="Froenicke L."/>
            <person name="Portis E."/>
            <person name="Beitel C."/>
            <person name="Tirone M."/>
            <person name="Mauro R."/>
            <person name="Lo Monaco A."/>
            <person name="Mauromicale G."/>
            <person name="Faccioli P."/>
            <person name="Cattivelli L."/>
            <person name="Rieseberg L."/>
            <person name="Michelmore R."/>
            <person name="Lanteri S."/>
        </authorList>
    </citation>
    <scope>NUCLEOTIDE SEQUENCE [LARGE SCALE GENOMIC DNA]</scope>
    <source>
        <strain evidence="7">2C</strain>
    </source>
</reference>
<dbReference type="InterPro" id="IPR044505">
    <property type="entry name" value="GlgX_Isoamylase_N_E_set"/>
</dbReference>
<feature type="domain" description="Glycosyl hydrolase family 13 catalytic" evidence="6">
    <location>
        <begin position="336"/>
        <end position="715"/>
    </location>
</feature>
<dbReference type="Gene3D" id="2.60.40.1180">
    <property type="entry name" value="Golgi alpha-mannosidase II"/>
    <property type="match status" value="1"/>
</dbReference>
<evidence type="ECO:0000313" key="7">
    <source>
        <dbReference type="EMBL" id="KVH94413.1"/>
    </source>
</evidence>
<dbReference type="AlphaFoldDB" id="A0A103XPD1"/>
<dbReference type="CDD" id="cd11346">
    <property type="entry name" value="AmyAc_plant_IsoA"/>
    <property type="match status" value="1"/>
</dbReference>
<evidence type="ECO:0000256" key="1">
    <source>
        <dbReference type="ARBA" id="ARBA00004229"/>
    </source>
</evidence>
<dbReference type="InterPro" id="IPR014756">
    <property type="entry name" value="Ig_E-set"/>
</dbReference>
<dbReference type="STRING" id="59895.A0A103XPD1"/>
<dbReference type="Pfam" id="PF02922">
    <property type="entry name" value="CBM_48"/>
    <property type="match status" value="1"/>
</dbReference>
<accession>A0A103XPD1</accession>
<dbReference type="SUPFAM" id="SSF51445">
    <property type="entry name" value="(Trans)glycosidases"/>
    <property type="match status" value="1"/>
</dbReference>
<dbReference type="Pfam" id="PF21156">
    <property type="entry name" value="ISOA1-3_C"/>
    <property type="match status" value="1"/>
</dbReference>
<dbReference type="InterPro" id="IPR004193">
    <property type="entry name" value="Glyco_hydro_13_N"/>
</dbReference>
<evidence type="ECO:0000256" key="2">
    <source>
        <dbReference type="ARBA" id="ARBA00008061"/>
    </source>
</evidence>
<dbReference type="PANTHER" id="PTHR43002">
    <property type="entry name" value="GLYCOGEN DEBRANCHING ENZYME"/>
    <property type="match status" value="1"/>
</dbReference>
<dbReference type="Gene3D" id="3.20.20.80">
    <property type="entry name" value="Glycosidases"/>
    <property type="match status" value="1"/>
</dbReference>
<dbReference type="OrthoDB" id="204980at2759"/>
<keyword evidence="5" id="KW-0809">Transit peptide</keyword>
<protein>
    <submittedName>
        <fullName evidence="7">Glycoside hydrolase, catalytic domain-containing protein</fullName>
    </submittedName>
</protein>
<dbReference type="GO" id="GO:0010021">
    <property type="term" value="P:amylopectin biosynthetic process"/>
    <property type="evidence" value="ECO:0007669"/>
    <property type="project" value="EnsemblPlants"/>
</dbReference>
<dbReference type="Proteomes" id="UP000243975">
    <property type="component" value="Unassembled WGS sequence"/>
</dbReference>
<dbReference type="GO" id="GO:0005983">
    <property type="term" value="P:starch catabolic process"/>
    <property type="evidence" value="ECO:0007669"/>
    <property type="project" value="EnsemblPlants"/>
</dbReference>
<dbReference type="InterPro" id="IPR013783">
    <property type="entry name" value="Ig-like_fold"/>
</dbReference>
<dbReference type="CDD" id="cd02856">
    <property type="entry name" value="E_set_GDE_Isoamylase_N"/>
    <property type="match status" value="1"/>
</dbReference>